<reference evidence="3 4" key="1">
    <citation type="submission" date="2022-11" db="EMBL/GenBank/DDBJ databases">
        <title>Anaerobic phenanthrene biodegradation by a DNRA strain PheN6.</title>
        <authorList>
            <person name="Zhang Z."/>
        </authorList>
    </citation>
    <scope>NUCLEOTIDE SEQUENCE [LARGE SCALE GENOMIC DNA]</scope>
    <source>
        <strain evidence="3 4">PheN6</strain>
    </source>
</reference>
<keyword evidence="2" id="KW-0812">Transmembrane</keyword>
<evidence type="ECO:0000256" key="1">
    <source>
        <dbReference type="SAM" id="MobiDB-lite"/>
    </source>
</evidence>
<keyword evidence="2" id="KW-0472">Membrane</keyword>
<dbReference type="Proteomes" id="UP001150259">
    <property type="component" value="Unassembled WGS sequence"/>
</dbReference>
<evidence type="ECO:0000313" key="4">
    <source>
        <dbReference type="Proteomes" id="UP001150259"/>
    </source>
</evidence>
<evidence type="ECO:0000313" key="3">
    <source>
        <dbReference type="EMBL" id="MDC5697148.1"/>
    </source>
</evidence>
<keyword evidence="4" id="KW-1185">Reference proteome</keyword>
<dbReference type="EMBL" id="JAPFQL010000026">
    <property type="protein sequence ID" value="MDC5697148.1"/>
    <property type="molecule type" value="Genomic_DNA"/>
</dbReference>
<sequence>MDPREVKVLLLDRAERVHVHGDFTASAVSGARRVRTRRLALGTVAAALAVAVPFGVALRGSVAEHANPAASSPRVSATALPAPTLITAVVHGGAPDAPMPLPYVQAGQLHLNGTTVPLKLGPDARLLMFATLSTGGVAYQAAGPDPAAPEFDAGPLTFLDARGQLIAQYDVLHTDTDGPGNVVVGVEPDGERLVLDASGNLIRRLAPVEEPTVKQVASLGGDLVAGLAGVETGLWVGSLTTGRSALVAGWYRVADVRHWAIGLALHEGRSLVVQGLFHPTSRDFRCKVLVNYVTGEELRSWCDDRHPLGFSPDGTWMYGEYLNSANVWVERTDDGGRLLEIRAEAGTTFAGEFPAPTADGTELVVVMTEADSRTVPVSCTVLTGQCRVVSDGLDDPSTERLSLPDNWGRQDISKSQPDATMP</sequence>
<feature type="compositionally biased region" description="Polar residues" evidence="1">
    <location>
        <begin position="413"/>
        <end position="422"/>
    </location>
</feature>
<feature type="region of interest" description="Disordered" evidence="1">
    <location>
        <begin position="393"/>
        <end position="422"/>
    </location>
</feature>
<comment type="caution">
    <text evidence="3">The sequence shown here is derived from an EMBL/GenBank/DDBJ whole genome shotgun (WGS) entry which is preliminary data.</text>
</comment>
<evidence type="ECO:0000256" key="2">
    <source>
        <dbReference type="SAM" id="Phobius"/>
    </source>
</evidence>
<protein>
    <submittedName>
        <fullName evidence="3">Uncharacterized protein</fullName>
    </submittedName>
</protein>
<name>A0ABT5GFW7_9MICO</name>
<dbReference type="RefSeq" id="WP_272461722.1">
    <property type="nucleotide sequence ID" value="NZ_JAPFQL010000026.1"/>
</dbReference>
<accession>A0ABT5GFW7</accession>
<keyword evidence="2" id="KW-1133">Transmembrane helix</keyword>
<feature type="transmembrane region" description="Helical" evidence="2">
    <location>
        <begin position="39"/>
        <end position="58"/>
    </location>
</feature>
<organism evidence="3 4">
    <name type="scientific">Intrasporangium calvum</name>
    <dbReference type="NCBI Taxonomy" id="53358"/>
    <lineage>
        <taxon>Bacteria</taxon>
        <taxon>Bacillati</taxon>
        <taxon>Actinomycetota</taxon>
        <taxon>Actinomycetes</taxon>
        <taxon>Micrococcales</taxon>
        <taxon>Intrasporangiaceae</taxon>
        <taxon>Intrasporangium</taxon>
    </lineage>
</organism>
<gene>
    <name evidence="3" type="ORF">OO014_07745</name>
</gene>
<proteinExistence type="predicted"/>